<reference evidence="3 4" key="1">
    <citation type="submission" date="2018-05" db="EMBL/GenBank/DDBJ databases">
        <title>Chitinophaga sp. K3CV102501T nov., isolated from isolated from a monsoon evergreen broad-leaved forest soil.</title>
        <authorList>
            <person name="Lv Y."/>
        </authorList>
    </citation>
    <scope>NUCLEOTIDE SEQUENCE [LARGE SCALE GENOMIC DNA]</scope>
    <source>
        <strain evidence="3 4">GDMCC 1.1325</strain>
    </source>
</reference>
<evidence type="ECO:0000259" key="2">
    <source>
        <dbReference type="Pfam" id="PF20041"/>
    </source>
</evidence>
<evidence type="ECO:0000313" key="4">
    <source>
        <dbReference type="Proteomes" id="UP000253410"/>
    </source>
</evidence>
<dbReference type="InterPro" id="IPR050708">
    <property type="entry name" value="T6SS_VgrG/RHS"/>
</dbReference>
<evidence type="ECO:0000313" key="3">
    <source>
        <dbReference type="EMBL" id="RBL91623.1"/>
    </source>
</evidence>
<keyword evidence="1" id="KW-0732">Signal</keyword>
<dbReference type="OrthoDB" id="976756at2"/>
<feature type="domain" description="DUF6443" evidence="2">
    <location>
        <begin position="32"/>
        <end position="165"/>
    </location>
</feature>
<dbReference type="AlphaFoldDB" id="A0A365XZ63"/>
<feature type="signal peptide" evidence="1">
    <location>
        <begin position="1"/>
        <end position="19"/>
    </location>
</feature>
<feature type="chain" id="PRO_5016710481" description="DUF6443 domain-containing protein" evidence="1">
    <location>
        <begin position="20"/>
        <end position="1207"/>
    </location>
</feature>
<dbReference type="Gene3D" id="2.180.10.10">
    <property type="entry name" value="RHS repeat-associated core"/>
    <property type="match status" value="1"/>
</dbReference>
<dbReference type="Proteomes" id="UP000253410">
    <property type="component" value="Unassembled WGS sequence"/>
</dbReference>
<dbReference type="PANTHER" id="PTHR32305:SF15">
    <property type="entry name" value="PROTEIN RHSA-RELATED"/>
    <property type="match status" value="1"/>
</dbReference>
<protein>
    <recommendedName>
        <fullName evidence="2">DUF6443 domain-containing protein</fullName>
    </recommendedName>
</protein>
<keyword evidence="4" id="KW-1185">Reference proteome</keyword>
<sequence length="1207" mass="136243">MKNILIIIGLTLYAATAYSQFSTGNNFIIETTIKTTGITDQAGVDALPADKKTSMVTYFDGLGRPLQKVSIQGSPELKDMVTPFYFDNQGNNTQIYLPYTDLNGNNFGSLRTTAFQDQKTFYNPSNASVVDIAKDNLPITVLRFEDSPLNNLQAQGGPGATWDPYAYGGRPAITYFSVPTVMSFDSLFIHWMITSDSGAVPYADIRVPEETRKVISIDPQGNQTIDIFDIDNKHTWIRKYADTVALDTHYAYDDYNRLRYIMTPSASKPLMNKSPLWTVDSIPGIKEEFCYYYEYDERGRVIREKKPGVGLVEMVYDARDRLVYKRDGNLLAKGQWQYYEYDNLGKVIGGAFWLTNDSRNVMQEKVNGYFLDSVYGNLSIPFWDRTPRVGSVGDLYGNYSYDPNISYPFVPGEMTKLQNGSSTTADIVTTWSKHTNGLKCTTLTWVLDSKLILHTAYYYDDKGRLIQTIAENLYGGKDIKSIRYDAEGKILSTYDHYSNPKSYVTPELRILTVRYYDAVGNLIRIDKQLNDAGPLKTIVQLRYNSVGQLICKTFGNNLDSMKYTYHIQGWLKGVNREYVRTGTGNYFGFDLGYDSAASVIPGVTYLNPRYNGNVAGTIWRSANDNILRKYDFKYDKIDNLLRADFLQQDAGTTTWSNSQVDYTVSGIKYDFNSNILSLNQRGLSGTSSILIDSLKYEYFYNSNKILYVTDRVNNPLSTLGDFKEANTDLQQDYDYDANGNQYLNMNKLTSVLRYNYLNLPDSIYMWGKGYVVYTYDGKGNKLQKVITDYTGAGKYTTISYLGDLEFRNDTLQSIAHEEGRIRVVVKPGEPVKYIYDYFEKDQLDNVRVILTEQTDTSVYSATMETANAAREELTFSNLEATRSAKPAGYPATNTKEKNEFVSLLSGQPDGKKTGPSLVLRVMAGDTVQIGANAFYKSTAVKKNNPLLPLAGLLNQTLQTASITAGNGSAHTAPWADQPPLFANNLTTDSYERLKSANDQKADPLRPKAYLNYIYFDEHFKMVEDGSGVKQVQPIPDQIQQLGTDKMVVSKSGYLYVFPSNESSQQLYFDNITVSLITGPLLEVTHYYPTGLVMEGISSNALKGTSYPDNRKKFNSYELQSREFMDGSSLEWYDFKTSLYDQQIGRYLQFREREKFQEYLSPFHYMFNKPAGYVAPVNPNAVPAVDVLKGKDIGANAVHSVSLSPTEK</sequence>
<name>A0A365XZ63_9BACT</name>
<gene>
    <name evidence="3" type="ORF">DF182_03130</name>
</gene>
<dbReference type="InterPro" id="IPR045619">
    <property type="entry name" value="DUF6443"/>
</dbReference>
<accession>A0A365XZ63</accession>
<dbReference type="RefSeq" id="WP_113614221.1">
    <property type="nucleotide sequence ID" value="NZ_QFFJ01000001.1"/>
</dbReference>
<comment type="caution">
    <text evidence="3">The sequence shown here is derived from an EMBL/GenBank/DDBJ whole genome shotgun (WGS) entry which is preliminary data.</text>
</comment>
<dbReference type="EMBL" id="QFFJ01000001">
    <property type="protein sequence ID" value="RBL91623.1"/>
    <property type="molecule type" value="Genomic_DNA"/>
</dbReference>
<dbReference type="Pfam" id="PF20041">
    <property type="entry name" value="DUF6443"/>
    <property type="match status" value="1"/>
</dbReference>
<proteinExistence type="predicted"/>
<dbReference type="PANTHER" id="PTHR32305">
    <property type="match status" value="1"/>
</dbReference>
<evidence type="ECO:0000256" key="1">
    <source>
        <dbReference type="SAM" id="SignalP"/>
    </source>
</evidence>
<organism evidence="3 4">
    <name type="scientific">Chitinophaga flava</name>
    <dbReference type="NCBI Taxonomy" id="2259036"/>
    <lineage>
        <taxon>Bacteria</taxon>
        <taxon>Pseudomonadati</taxon>
        <taxon>Bacteroidota</taxon>
        <taxon>Chitinophagia</taxon>
        <taxon>Chitinophagales</taxon>
        <taxon>Chitinophagaceae</taxon>
        <taxon>Chitinophaga</taxon>
    </lineage>
</organism>